<accession>A0A8S3W2R6</accession>
<evidence type="ECO:0000313" key="2">
    <source>
        <dbReference type="Proteomes" id="UP000691718"/>
    </source>
</evidence>
<dbReference type="OrthoDB" id="10535017at2759"/>
<organism evidence="1 2">
    <name type="scientific">Parnassius apollo</name>
    <name type="common">Apollo butterfly</name>
    <name type="synonym">Papilio apollo</name>
    <dbReference type="NCBI Taxonomy" id="110799"/>
    <lineage>
        <taxon>Eukaryota</taxon>
        <taxon>Metazoa</taxon>
        <taxon>Ecdysozoa</taxon>
        <taxon>Arthropoda</taxon>
        <taxon>Hexapoda</taxon>
        <taxon>Insecta</taxon>
        <taxon>Pterygota</taxon>
        <taxon>Neoptera</taxon>
        <taxon>Endopterygota</taxon>
        <taxon>Lepidoptera</taxon>
        <taxon>Glossata</taxon>
        <taxon>Ditrysia</taxon>
        <taxon>Papilionoidea</taxon>
        <taxon>Papilionidae</taxon>
        <taxon>Parnassiinae</taxon>
        <taxon>Parnassini</taxon>
        <taxon>Parnassius</taxon>
        <taxon>Parnassius</taxon>
    </lineage>
</organism>
<evidence type="ECO:0000313" key="1">
    <source>
        <dbReference type="EMBL" id="CAG4937314.1"/>
    </source>
</evidence>
<name>A0A8S3W2R6_PARAO</name>
<dbReference type="AlphaFoldDB" id="A0A8S3W2R6"/>
<proteinExistence type="predicted"/>
<dbReference type="Proteomes" id="UP000691718">
    <property type="component" value="Unassembled WGS sequence"/>
</dbReference>
<sequence>MVEVRRFPFAIKNVTEEEDALTKKYYKGYVRAFVRIRPHGYLWPASFGYKTEEIYNLEVQPDDNQDNKLL</sequence>
<gene>
    <name evidence="1" type="ORF">PAPOLLO_LOCUS1394</name>
</gene>
<protein>
    <submittedName>
        <fullName evidence="1">(apollo) hypothetical protein</fullName>
    </submittedName>
</protein>
<comment type="caution">
    <text evidence="1">The sequence shown here is derived from an EMBL/GenBank/DDBJ whole genome shotgun (WGS) entry which is preliminary data.</text>
</comment>
<keyword evidence="2" id="KW-1185">Reference proteome</keyword>
<reference evidence="1" key="1">
    <citation type="submission" date="2021-04" db="EMBL/GenBank/DDBJ databases">
        <authorList>
            <person name="Tunstrom K."/>
        </authorList>
    </citation>
    <scope>NUCLEOTIDE SEQUENCE</scope>
</reference>
<dbReference type="EMBL" id="CAJQZP010000081">
    <property type="protein sequence ID" value="CAG4937314.1"/>
    <property type="molecule type" value="Genomic_DNA"/>
</dbReference>